<reference evidence="1 2" key="1">
    <citation type="submission" date="2012-06" db="EMBL/GenBank/DDBJ databases">
        <title>Genomic characterization of five bacteriophages specific for Yersinia species.</title>
        <authorList>
            <person name="Skurnik M."/>
            <person name="Nawaz A."/>
            <person name="Happonen L."/>
            <person name="Butcher S."/>
            <person name="Mattinen L."/>
        </authorList>
    </citation>
    <scope>NUCLEOTIDE SEQUENCE [LARGE SCALE GENOMIC DNA]</scope>
</reference>
<keyword evidence="2" id="KW-1185">Reference proteome</keyword>
<dbReference type="GeneID" id="14295693"/>
<sequence>MNYINFERKYVQPTFGSDTYISLWKHKTGIVCDIDMYWESNEVYISFENGITLSIAIKGSVIKVGFHDDFRTRDLSTHPGWDSDRGLLIKLYLCQILKLRTTYEEREVIWDIVSNEFTF</sequence>
<organism evidence="1 2">
    <name type="scientific">Yersinia phage phiR1-RT</name>
    <dbReference type="NCBI Taxonomy" id="1206558"/>
    <lineage>
        <taxon>Viruses</taxon>
        <taxon>Duplodnaviria</taxon>
        <taxon>Heunggongvirae</taxon>
        <taxon>Uroviricota</taxon>
        <taxon>Caudoviricetes</taxon>
        <taxon>Pantevenvirales</taxon>
        <taxon>Straboviridae</taxon>
        <taxon>Tevenvirinae</taxon>
        <taxon>Tegunavirus</taxon>
        <taxon>Tegunavirus r1rt</taxon>
    </lineage>
</organism>
<gene>
    <name evidence="1" type="primary">g209</name>
    <name evidence="1" type="ORF">BN80_213</name>
</gene>
<dbReference type="InterPro" id="IPR009690">
    <property type="entry name" value="Phage_T4_Gp30_7"/>
</dbReference>
<dbReference type="Pfam" id="PF06919">
    <property type="entry name" value="Phage_T4_Gp30_7"/>
    <property type="match status" value="1"/>
</dbReference>
<dbReference type="Proteomes" id="UP000002909">
    <property type="component" value="Segment"/>
</dbReference>
<dbReference type="EMBL" id="HE956709">
    <property type="protein sequence ID" value="CCI88783.1"/>
    <property type="molecule type" value="Genomic_DNA"/>
</dbReference>
<accession>I7J3Z5</accession>
<evidence type="ECO:0000313" key="2">
    <source>
        <dbReference type="Proteomes" id="UP000002909"/>
    </source>
</evidence>
<organismHost>
    <name type="scientific">Yersinia enterocolitica</name>
    <dbReference type="NCBI Taxonomy" id="630"/>
</organismHost>
<evidence type="ECO:0000313" key="1">
    <source>
        <dbReference type="EMBL" id="CCI88783.1"/>
    </source>
</evidence>
<dbReference type="OrthoDB" id="13549at10239"/>
<dbReference type="KEGG" id="vg:14295693"/>
<proteinExistence type="predicted"/>
<evidence type="ECO:0008006" key="3">
    <source>
        <dbReference type="Google" id="ProtNLM"/>
    </source>
</evidence>
<dbReference type="RefSeq" id="YP_007236042.1">
    <property type="nucleotide sequence ID" value="NC_019909.1"/>
</dbReference>
<name>I7J3Z5_BPPR1</name>
<protein>
    <recommendedName>
        <fullName evidence="3">Phage protein</fullName>
    </recommendedName>
</protein>